<evidence type="ECO:0000313" key="1">
    <source>
        <dbReference type="EMBL" id="MBA5779125.1"/>
    </source>
</evidence>
<proteinExistence type="predicted"/>
<evidence type="ECO:0008006" key="3">
    <source>
        <dbReference type="Google" id="ProtNLM"/>
    </source>
</evidence>
<evidence type="ECO:0000313" key="2">
    <source>
        <dbReference type="Proteomes" id="UP000541109"/>
    </source>
</evidence>
<dbReference type="Proteomes" id="UP000541109">
    <property type="component" value="Unassembled WGS sequence"/>
</dbReference>
<comment type="caution">
    <text evidence="1">The sequence shown here is derived from an EMBL/GenBank/DDBJ whole genome shotgun (WGS) entry which is preliminary data.</text>
</comment>
<protein>
    <recommendedName>
        <fullName evidence="3">XRE family transcriptional regulator</fullName>
    </recommendedName>
</protein>
<dbReference type="AlphaFoldDB" id="A0A839AJ01"/>
<accession>A0A839AJ01</accession>
<dbReference type="EMBL" id="JACFXV010000065">
    <property type="protein sequence ID" value="MBA5779125.1"/>
    <property type="molecule type" value="Genomic_DNA"/>
</dbReference>
<gene>
    <name evidence="1" type="ORF">H2509_18510</name>
</gene>
<sequence>MSSKLIRDVGEALYGPRWQSDMARDLDVSDRHIRRLAAGASDLTPGMAMDLWRLAEERAAALDDVIERLKVAAGPSQIPLSDAD</sequence>
<name>A0A839AJ01_9HYPH</name>
<dbReference type="RefSeq" id="WP_182167950.1">
    <property type="nucleotide sequence ID" value="NZ_JACFXV010000065.1"/>
</dbReference>
<keyword evidence="2" id="KW-1185">Reference proteome</keyword>
<organism evidence="1 2">
    <name type="scientific">Stappia albiluteola</name>
    <dbReference type="NCBI Taxonomy" id="2758565"/>
    <lineage>
        <taxon>Bacteria</taxon>
        <taxon>Pseudomonadati</taxon>
        <taxon>Pseudomonadota</taxon>
        <taxon>Alphaproteobacteria</taxon>
        <taxon>Hyphomicrobiales</taxon>
        <taxon>Stappiaceae</taxon>
        <taxon>Stappia</taxon>
    </lineage>
</organism>
<reference evidence="1 2" key="1">
    <citation type="submission" date="2020-07" db="EMBL/GenBank/DDBJ databases">
        <title>Stappia sp., F7233, whole genome shotgun sequencing project.</title>
        <authorList>
            <person name="Jiang S."/>
            <person name="Liu Z.W."/>
            <person name="Du Z.J."/>
        </authorList>
    </citation>
    <scope>NUCLEOTIDE SEQUENCE [LARGE SCALE GENOMIC DNA]</scope>
    <source>
        <strain evidence="1 2">F7233</strain>
    </source>
</reference>